<reference evidence="8 9" key="1">
    <citation type="journal article" date="2017" name="Front. Microbiol.">
        <title>Labilibaculum manganireducens gen. nov., sp. nov. and Labilibaculum filiforme sp. nov., Novel Bacteroidetes Isolated from Subsurface Sediments of the Baltic Sea.</title>
        <authorList>
            <person name="Vandieken V."/>
            <person name="Marshall I.P."/>
            <person name="Niemann H."/>
            <person name="Engelen B."/>
            <person name="Cypionka H."/>
        </authorList>
    </citation>
    <scope>NUCLEOTIDE SEQUENCE [LARGE SCALE GENOMIC DNA]</scope>
    <source>
        <strain evidence="8 9">59.16B</strain>
    </source>
</reference>
<evidence type="ECO:0000313" key="8">
    <source>
        <dbReference type="EMBL" id="PKQ62449.1"/>
    </source>
</evidence>
<keyword evidence="3 6" id="KW-0812">Transmembrane</keyword>
<keyword evidence="4 6" id="KW-1133">Transmembrane helix</keyword>
<dbReference type="EMBL" id="MVDD01000008">
    <property type="protein sequence ID" value="PKQ62449.1"/>
    <property type="molecule type" value="Genomic_DNA"/>
</dbReference>
<sequence>MKRLIRSKEKKIAGVCGGISQYINPELDPIIIRVAWLILTLFNPLMLLVYFILALVLPDSSYKTA</sequence>
<evidence type="ECO:0000256" key="4">
    <source>
        <dbReference type="ARBA" id="ARBA00022989"/>
    </source>
</evidence>
<dbReference type="RefSeq" id="WP_101261693.1">
    <property type="nucleotide sequence ID" value="NZ_MVDD01000008.1"/>
</dbReference>
<keyword evidence="2" id="KW-1003">Cell membrane</keyword>
<keyword evidence="9" id="KW-1185">Reference proteome</keyword>
<dbReference type="PANTHER" id="PTHR33885:SF3">
    <property type="entry name" value="PHAGE SHOCK PROTEIN C"/>
    <property type="match status" value="1"/>
</dbReference>
<evidence type="ECO:0000256" key="1">
    <source>
        <dbReference type="ARBA" id="ARBA00004162"/>
    </source>
</evidence>
<dbReference type="AlphaFoldDB" id="A0A2N3HWL7"/>
<comment type="caution">
    <text evidence="8">The sequence shown here is derived from an EMBL/GenBank/DDBJ whole genome shotgun (WGS) entry which is preliminary data.</text>
</comment>
<dbReference type="Pfam" id="PF04024">
    <property type="entry name" value="PspC"/>
    <property type="match status" value="1"/>
</dbReference>
<proteinExistence type="predicted"/>
<organism evidence="8 9">
    <name type="scientific">Labilibaculum filiforme</name>
    <dbReference type="NCBI Taxonomy" id="1940526"/>
    <lineage>
        <taxon>Bacteria</taxon>
        <taxon>Pseudomonadati</taxon>
        <taxon>Bacteroidota</taxon>
        <taxon>Bacteroidia</taxon>
        <taxon>Marinilabiliales</taxon>
        <taxon>Marinifilaceae</taxon>
        <taxon>Labilibaculum</taxon>
    </lineage>
</organism>
<dbReference type="GO" id="GO:0005886">
    <property type="term" value="C:plasma membrane"/>
    <property type="evidence" value="ECO:0007669"/>
    <property type="project" value="UniProtKB-SubCell"/>
</dbReference>
<evidence type="ECO:0000256" key="5">
    <source>
        <dbReference type="ARBA" id="ARBA00023136"/>
    </source>
</evidence>
<evidence type="ECO:0000256" key="2">
    <source>
        <dbReference type="ARBA" id="ARBA00022475"/>
    </source>
</evidence>
<accession>A0A2N3HWL7</accession>
<dbReference type="Proteomes" id="UP000233535">
    <property type="component" value="Unassembled WGS sequence"/>
</dbReference>
<evidence type="ECO:0000259" key="7">
    <source>
        <dbReference type="Pfam" id="PF04024"/>
    </source>
</evidence>
<gene>
    <name evidence="8" type="ORF">BZG02_12010</name>
</gene>
<evidence type="ECO:0000256" key="6">
    <source>
        <dbReference type="SAM" id="Phobius"/>
    </source>
</evidence>
<name>A0A2N3HWL7_9BACT</name>
<evidence type="ECO:0000313" key="9">
    <source>
        <dbReference type="Proteomes" id="UP000233535"/>
    </source>
</evidence>
<dbReference type="OrthoDB" id="5772680at2"/>
<dbReference type="InterPro" id="IPR007168">
    <property type="entry name" value="Phageshock_PspC_N"/>
</dbReference>
<dbReference type="InterPro" id="IPR052027">
    <property type="entry name" value="PspC"/>
</dbReference>
<evidence type="ECO:0000256" key="3">
    <source>
        <dbReference type="ARBA" id="ARBA00022692"/>
    </source>
</evidence>
<keyword evidence="5 6" id="KW-0472">Membrane</keyword>
<feature type="transmembrane region" description="Helical" evidence="6">
    <location>
        <begin position="34"/>
        <end position="57"/>
    </location>
</feature>
<dbReference type="PANTHER" id="PTHR33885">
    <property type="entry name" value="PHAGE SHOCK PROTEIN C"/>
    <property type="match status" value="1"/>
</dbReference>
<protein>
    <recommendedName>
        <fullName evidence="7">Phage shock protein PspC N-terminal domain-containing protein</fullName>
    </recommendedName>
</protein>
<feature type="domain" description="Phage shock protein PspC N-terminal" evidence="7">
    <location>
        <begin position="2"/>
        <end position="59"/>
    </location>
</feature>
<comment type="subcellular location">
    <subcellularLocation>
        <location evidence="1">Cell membrane</location>
        <topology evidence="1">Single-pass membrane protein</topology>
    </subcellularLocation>
</comment>